<sequence>MSSEGSQEPAKSREAARRMLEAVPDERVSAALSMLRQLADEPEAERPRRRFRTVGVFDAEPDLGKRSKTIVCEELAGGSSKTA</sequence>
<protein>
    <submittedName>
        <fullName evidence="1">Uncharacterized protein</fullName>
    </submittedName>
</protein>
<organism evidence="1 2">
    <name type="scientific">Amycolatopsis pigmentata</name>
    <dbReference type="NCBI Taxonomy" id="450801"/>
    <lineage>
        <taxon>Bacteria</taxon>
        <taxon>Bacillati</taxon>
        <taxon>Actinomycetota</taxon>
        <taxon>Actinomycetes</taxon>
        <taxon>Pseudonocardiales</taxon>
        <taxon>Pseudonocardiaceae</taxon>
        <taxon>Amycolatopsis</taxon>
    </lineage>
</organism>
<accession>A0ABW5FUZ9</accession>
<evidence type="ECO:0000313" key="2">
    <source>
        <dbReference type="Proteomes" id="UP001597417"/>
    </source>
</evidence>
<evidence type="ECO:0000313" key="1">
    <source>
        <dbReference type="EMBL" id="MFD2417776.1"/>
    </source>
</evidence>
<keyword evidence="2" id="KW-1185">Reference proteome</keyword>
<gene>
    <name evidence="1" type="ORF">ACFSXZ_15730</name>
</gene>
<dbReference type="Proteomes" id="UP001597417">
    <property type="component" value="Unassembled WGS sequence"/>
</dbReference>
<name>A0ABW5FUZ9_9PSEU</name>
<dbReference type="EMBL" id="JBHUKR010000007">
    <property type="protein sequence ID" value="MFD2417776.1"/>
    <property type="molecule type" value="Genomic_DNA"/>
</dbReference>
<proteinExistence type="predicted"/>
<dbReference type="RefSeq" id="WP_378265762.1">
    <property type="nucleotide sequence ID" value="NZ_JBHUKR010000007.1"/>
</dbReference>
<reference evidence="2" key="1">
    <citation type="journal article" date="2019" name="Int. J. Syst. Evol. Microbiol.">
        <title>The Global Catalogue of Microorganisms (GCM) 10K type strain sequencing project: providing services to taxonomists for standard genome sequencing and annotation.</title>
        <authorList>
            <consortium name="The Broad Institute Genomics Platform"/>
            <consortium name="The Broad Institute Genome Sequencing Center for Infectious Disease"/>
            <person name="Wu L."/>
            <person name="Ma J."/>
        </authorList>
    </citation>
    <scope>NUCLEOTIDE SEQUENCE [LARGE SCALE GENOMIC DNA]</scope>
    <source>
        <strain evidence="2">CGMCC 4.7645</strain>
    </source>
</reference>
<comment type="caution">
    <text evidence="1">The sequence shown here is derived from an EMBL/GenBank/DDBJ whole genome shotgun (WGS) entry which is preliminary data.</text>
</comment>